<dbReference type="Proteomes" id="UP001432322">
    <property type="component" value="Unassembled WGS sequence"/>
</dbReference>
<reference evidence="3" key="1">
    <citation type="submission" date="2023-10" db="EMBL/GenBank/DDBJ databases">
        <title>Genome assembly of Pristionchus species.</title>
        <authorList>
            <person name="Yoshida K."/>
            <person name="Sommer R.J."/>
        </authorList>
    </citation>
    <scope>NUCLEOTIDE SEQUENCE</scope>
    <source>
        <strain evidence="3">RS5133</strain>
    </source>
</reference>
<keyword evidence="4" id="KW-1185">Reference proteome</keyword>
<proteinExistence type="predicted"/>
<evidence type="ECO:0000256" key="1">
    <source>
        <dbReference type="SAM" id="MobiDB-lite"/>
    </source>
</evidence>
<protein>
    <submittedName>
        <fullName evidence="3">Uncharacterized protein</fullName>
    </submittedName>
</protein>
<feature type="non-terminal residue" evidence="3">
    <location>
        <position position="1"/>
    </location>
</feature>
<feature type="region of interest" description="Disordered" evidence="1">
    <location>
        <begin position="34"/>
        <end position="143"/>
    </location>
</feature>
<evidence type="ECO:0000256" key="2">
    <source>
        <dbReference type="SAM" id="SignalP"/>
    </source>
</evidence>
<evidence type="ECO:0000313" key="4">
    <source>
        <dbReference type="Proteomes" id="UP001432322"/>
    </source>
</evidence>
<dbReference type="AlphaFoldDB" id="A0AAV5V564"/>
<name>A0AAV5V564_9BILA</name>
<evidence type="ECO:0000313" key="3">
    <source>
        <dbReference type="EMBL" id="GMT13005.1"/>
    </source>
</evidence>
<feature type="non-terminal residue" evidence="3">
    <location>
        <position position="317"/>
    </location>
</feature>
<feature type="signal peptide" evidence="2">
    <location>
        <begin position="1"/>
        <end position="31"/>
    </location>
</feature>
<keyword evidence="2" id="KW-0732">Signal</keyword>
<comment type="caution">
    <text evidence="3">The sequence shown here is derived from an EMBL/GenBank/DDBJ whole genome shotgun (WGS) entry which is preliminary data.</text>
</comment>
<sequence>FPVLTLVASGRMPPLLFLLVHILPLLAIVSCMPTKKNRNPKTPSTKEKKPEPNPAPLSAPPPTPKPDTPPPQQPSSGNKSETGRKSKARTINIGKPAVAPSPSKAAIGNDARPAKSVPVHLSPVNAPPSPKRRANTPNGVTFVPRSVSCTQYNKLPPTPRRPRRMGNRRSFIERTDGTWTDHLRTAEDHSMEEMTCDGQRTRETIRSIRSRADQVAYQDYTAVSKEERSLVTAMSEHDFEQLPWQVAGNVDEDMDFSDFQSYIGEQLESDRSNSCLQPTDPQQVSAIICGHYRIWLSNKVGSQAEQPPDPQQQQEPP</sequence>
<dbReference type="EMBL" id="BTSY01000002">
    <property type="protein sequence ID" value="GMT13005.1"/>
    <property type="molecule type" value="Genomic_DNA"/>
</dbReference>
<feature type="compositionally biased region" description="Low complexity" evidence="1">
    <location>
        <begin position="95"/>
        <end position="106"/>
    </location>
</feature>
<organism evidence="3 4">
    <name type="scientific">Pristionchus fissidentatus</name>
    <dbReference type="NCBI Taxonomy" id="1538716"/>
    <lineage>
        <taxon>Eukaryota</taxon>
        <taxon>Metazoa</taxon>
        <taxon>Ecdysozoa</taxon>
        <taxon>Nematoda</taxon>
        <taxon>Chromadorea</taxon>
        <taxon>Rhabditida</taxon>
        <taxon>Rhabditina</taxon>
        <taxon>Diplogasteromorpha</taxon>
        <taxon>Diplogasteroidea</taxon>
        <taxon>Neodiplogasteridae</taxon>
        <taxon>Pristionchus</taxon>
    </lineage>
</organism>
<accession>A0AAV5V564</accession>
<feature type="chain" id="PRO_5043955363" evidence="2">
    <location>
        <begin position="32"/>
        <end position="317"/>
    </location>
</feature>
<gene>
    <name evidence="3" type="ORF">PFISCL1PPCAC_4302</name>
</gene>
<feature type="compositionally biased region" description="Pro residues" evidence="1">
    <location>
        <begin position="52"/>
        <end position="73"/>
    </location>
</feature>